<protein>
    <submittedName>
        <fullName evidence="2">Uncharacterized protein</fullName>
    </submittedName>
</protein>
<reference evidence="2 3" key="1">
    <citation type="submission" date="2016-07" db="EMBL/GenBank/DDBJ databases">
        <title>Pervasive Adenine N6-methylation of Active Genes in Fungi.</title>
        <authorList>
            <consortium name="DOE Joint Genome Institute"/>
            <person name="Mondo S.J."/>
            <person name="Dannebaum R.O."/>
            <person name="Kuo R.C."/>
            <person name="Labutti K."/>
            <person name="Haridas S."/>
            <person name="Kuo A."/>
            <person name="Salamov A."/>
            <person name="Ahrendt S.R."/>
            <person name="Lipzen A."/>
            <person name="Sullivan W."/>
            <person name="Andreopoulos W.B."/>
            <person name="Clum A."/>
            <person name="Lindquist E."/>
            <person name="Daum C."/>
            <person name="Ramamoorthy G.K."/>
            <person name="Gryganskyi A."/>
            <person name="Culley D."/>
            <person name="Magnuson J.K."/>
            <person name="James T.Y."/>
            <person name="O'Malley M.A."/>
            <person name="Stajich J.E."/>
            <person name="Spatafora J.W."/>
            <person name="Visel A."/>
            <person name="Grigoriev I.V."/>
        </authorList>
    </citation>
    <scope>NUCLEOTIDE SEQUENCE [LARGE SCALE GENOMIC DNA]</scope>
    <source>
        <strain evidence="2 3">NRRL 3301</strain>
    </source>
</reference>
<organism evidence="2 3">
    <name type="scientific">Hesseltinella vesiculosa</name>
    <dbReference type="NCBI Taxonomy" id="101127"/>
    <lineage>
        <taxon>Eukaryota</taxon>
        <taxon>Fungi</taxon>
        <taxon>Fungi incertae sedis</taxon>
        <taxon>Mucoromycota</taxon>
        <taxon>Mucoromycotina</taxon>
        <taxon>Mucoromycetes</taxon>
        <taxon>Mucorales</taxon>
        <taxon>Cunninghamellaceae</taxon>
        <taxon>Hesseltinella</taxon>
    </lineage>
</organism>
<evidence type="ECO:0000313" key="2">
    <source>
        <dbReference type="EMBL" id="ORX54615.1"/>
    </source>
</evidence>
<comment type="caution">
    <text evidence="2">The sequence shown here is derived from an EMBL/GenBank/DDBJ whole genome shotgun (WGS) entry which is preliminary data.</text>
</comment>
<evidence type="ECO:0000313" key="3">
    <source>
        <dbReference type="Proteomes" id="UP000242146"/>
    </source>
</evidence>
<keyword evidence="3" id="KW-1185">Reference proteome</keyword>
<gene>
    <name evidence="2" type="ORF">DM01DRAFT_1335753</name>
</gene>
<sequence length="135" mass="15013">MQESYLPHLDSSLVLGWLDEGPLSTAVDLTAPPEDHVPLANEPDDSLEERRRRHQTSLLSHTPVFTDPPADLPPTPVTPIQEPSRPDPLPSTLLPLDRKRKRQPDSDTSLPERKRKFDPSTPSSVLLSPPPLVKV</sequence>
<evidence type="ECO:0000256" key="1">
    <source>
        <dbReference type="SAM" id="MobiDB-lite"/>
    </source>
</evidence>
<dbReference type="EMBL" id="MCGT01000013">
    <property type="protein sequence ID" value="ORX54615.1"/>
    <property type="molecule type" value="Genomic_DNA"/>
</dbReference>
<accession>A0A1X2GIW8</accession>
<dbReference type="AlphaFoldDB" id="A0A1X2GIW8"/>
<proteinExistence type="predicted"/>
<name>A0A1X2GIW8_9FUNG</name>
<feature type="region of interest" description="Disordered" evidence="1">
    <location>
        <begin position="24"/>
        <end position="135"/>
    </location>
</feature>
<dbReference type="Proteomes" id="UP000242146">
    <property type="component" value="Unassembled WGS sequence"/>
</dbReference>